<dbReference type="CDD" id="cd07984">
    <property type="entry name" value="LPLAT_LABLAT-like"/>
    <property type="match status" value="1"/>
</dbReference>
<dbReference type="eggNOG" id="COG1560">
    <property type="taxonomic scope" value="Bacteria"/>
</dbReference>
<evidence type="ECO:0000313" key="7">
    <source>
        <dbReference type="EMBL" id="EIJ42699.1"/>
    </source>
</evidence>
<evidence type="ECO:0000256" key="1">
    <source>
        <dbReference type="ARBA" id="ARBA00004533"/>
    </source>
</evidence>
<dbReference type="Pfam" id="PF03279">
    <property type="entry name" value="Lip_A_acyltrans"/>
    <property type="match status" value="1"/>
</dbReference>
<evidence type="ECO:0000256" key="3">
    <source>
        <dbReference type="ARBA" id="ARBA00022519"/>
    </source>
</evidence>
<evidence type="ECO:0000256" key="5">
    <source>
        <dbReference type="ARBA" id="ARBA00023136"/>
    </source>
</evidence>
<dbReference type="PANTHER" id="PTHR30606">
    <property type="entry name" value="LIPID A BIOSYNTHESIS LAUROYL ACYLTRANSFERASE"/>
    <property type="match status" value="1"/>
</dbReference>
<sequence>MRDFLIKFFLYLFAFLPLSKVHAIASYIGRILVYFPNSPIAYITRKNITVCYPHLSPQAQQQLIKASLIETCKTFSELGAVWLWSPRRVMSLVRQVSGEGYLKQAIQQGRGVILLTPHLGSWEMAGLYASAHYEITSLYRPPKRTGLSDLIKRGRERIGARLVPTDQAGIRALYQTLKRGEIAGILPDQVPHQEGTGEFAPFFHCPAYTMTLVARFARKNQSPVIFTYAERLPNGEGFHIHFLPAPDDIDSDDIQLAVSALNQGIENCIQHCPSQYQWSYKRFKRLPNGQACIY</sequence>
<keyword evidence="8" id="KW-1185">Reference proteome</keyword>
<dbReference type="InterPro" id="IPR004960">
    <property type="entry name" value="LipA_acyltrans"/>
</dbReference>
<reference evidence="7 8" key="1">
    <citation type="submission" date="2011-11" db="EMBL/GenBank/DDBJ databases">
        <title>Improved High-Quality Draft sequence of Beggiatoa alba B18lD.</title>
        <authorList>
            <consortium name="US DOE Joint Genome Institute"/>
            <person name="Lucas S."/>
            <person name="Han J."/>
            <person name="Lapidus A."/>
            <person name="Cheng J.-F."/>
            <person name="Goodwin L."/>
            <person name="Pitluck S."/>
            <person name="Peters L."/>
            <person name="Mikhailova N."/>
            <person name="Held B."/>
            <person name="Detter J.C."/>
            <person name="Han C."/>
            <person name="Tapia R."/>
            <person name="Land M."/>
            <person name="Hauser L."/>
            <person name="Kyrpides N."/>
            <person name="Ivanova N."/>
            <person name="Pagani I."/>
            <person name="Samuel K."/>
            <person name="Teske A."/>
            <person name="Mueller J."/>
            <person name="Woyke T."/>
        </authorList>
    </citation>
    <scope>NUCLEOTIDE SEQUENCE [LARGE SCALE GENOMIC DNA]</scope>
    <source>
        <strain evidence="7 8">B18LD</strain>
    </source>
</reference>
<proteinExistence type="predicted"/>
<dbReference type="PIRSF" id="PIRSF026649">
    <property type="entry name" value="MsbB"/>
    <property type="match status" value="1"/>
</dbReference>
<name>I3CGF6_9GAMM</name>
<organism evidence="7 8">
    <name type="scientific">Beggiatoa alba B18LD</name>
    <dbReference type="NCBI Taxonomy" id="395493"/>
    <lineage>
        <taxon>Bacteria</taxon>
        <taxon>Pseudomonadati</taxon>
        <taxon>Pseudomonadota</taxon>
        <taxon>Gammaproteobacteria</taxon>
        <taxon>Thiotrichales</taxon>
        <taxon>Thiotrichaceae</taxon>
        <taxon>Beggiatoa</taxon>
    </lineage>
</organism>
<evidence type="ECO:0000313" key="8">
    <source>
        <dbReference type="Proteomes" id="UP000005744"/>
    </source>
</evidence>
<protein>
    <submittedName>
        <fullName evidence="7">Lauroyl/myristoyl acyltransferase</fullName>
    </submittedName>
</protein>
<dbReference type="EMBL" id="JH600070">
    <property type="protein sequence ID" value="EIJ42699.1"/>
    <property type="molecule type" value="Genomic_DNA"/>
</dbReference>
<dbReference type="OrthoDB" id="9803456at2"/>
<dbReference type="GO" id="GO:0016746">
    <property type="term" value="F:acyltransferase activity"/>
    <property type="evidence" value="ECO:0007669"/>
    <property type="project" value="UniProtKB-KW"/>
</dbReference>
<gene>
    <name evidence="7" type="ORF">BegalDRAFT_1825</name>
</gene>
<evidence type="ECO:0000256" key="2">
    <source>
        <dbReference type="ARBA" id="ARBA00022475"/>
    </source>
</evidence>
<dbReference type="STRING" id="395493.BegalDRAFT_1825"/>
<dbReference type="Proteomes" id="UP000005744">
    <property type="component" value="Unassembled WGS sequence"/>
</dbReference>
<dbReference type="PANTHER" id="PTHR30606:SF10">
    <property type="entry name" value="PHOSPHATIDYLINOSITOL MANNOSIDE ACYLTRANSFERASE"/>
    <property type="match status" value="1"/>
</dbReference>
<dbReference type="AlphaFoldDB" id="I3CGF6"/>
<keyword evidence="5" id="KW-0472">Membrane</keyword>
<dbReference type="HOGENOM" id="CLU_049421_0_0_6"/>
<keyword evidence="6 7" id="KW-0012">Acyltransferase</keyword>
<keyword evidence="3" id="KW-0997">Cell inner membrane</keyword>
<keyword evidence="4 7" id="KW-0808">Transferase</keyword>
<evidence type="ECO:0000256" key="6">
    <source>
        <dbReference type="ARBA" id="ARBA00023315"/>
    </source>
</evidence>
<comment type="subcellular location">
    <subcellularLocation>
        <location evidence="1">Cell inner membrane</location>
    </subcellularLocation>
</comment>
<accession>I3CGF6</accession>
<evidence type="ECO:0000256" key="4">
    <source>
        <dbReference type="ARBA" id="ARBA00022679"/>
    </source>
</evidence>
<dbReference type="GO" id="GO:0005886">
    <property type="term" value="C:plasma membrane"/>
    <property type="evidence" value="ECO:0007669"/>
    <property type="project" value="UniProtKB-SubCell"/>
</dbReference>
<keyword evidence="2" id="KW-1003">Cell membrane</keyword>
<dbReference type="GO" id="GO:0009247">
    <property type="term" value="P:glycolipid biosynthetic process"/>
    <property type="evidence" value="ECO:0007669"/>
    <property type="project" value="UniProtKB-ARBA"/>
</dbReference>
<dbReference type="RefSeq" id="WP_002685868.1">
    <property type="nucleotide sequence ID" value="NZ_JH600070.1"/>
</dbReference>